<gene>
    <name evidence="9" type="ORF">METZ01_LOCUS107241</name>
</gene>
<reference evidence="9" key="1">
    <citation type="submission" date="2018-05" db="EMBL/GenBank/DDBJ databases">
        <authorList>
            <person name="Lanie J.A."/>
            <person name="Ng W.-L."/>
            <person name="Kazmierczak K.M."/>
            <person name="Andrzejewski T.M."/>
            <person name="Davidsen T.M."/>
            <person name="Wayne K.J."/>
            <person name="Tettelin H."/>
            <person name="Glass J.I."/>
            <person name="Rusch D."/>
            <person name="Podicherti R."/>
            <person name="Tsui H.-C.T."/>
            <person name="Winkler M.E."/>
        </authorList>
    </citation>
    <scope>NUCLEOTIDE SEQUENCE</scope>
</reference>
<feature type="domain" description="Outer membrane protein beta-barrel" evidence="8">
    <location>
        <begin position="377"/>
        <end position="773"/>
    </location>
</feature>
<name>A0A381WR33_9ZZZZ</name>
<dbReference type="InterPro" id="IPR041700">
    <property type="entry name" value="OMP_b-brl_3"/>
</dbReference>
<evidence type="ECO:0008006" key="10">
    <source>
        <dbReference type="Google" id="ProtNLM"/>
    </source>
</evidence>
<dbReference type="InterPro" id="IPR039426">
    <property type="entry name" value="TonB-dep_rcpt-like"/>
</dbReference>
<dbReference type="Pfam" id="PF13620">
    <property type="entry name" value="CarboxypepD_reg"/>
    <property type="match status" value="1"/>
</dbReference>
<evidence type="ECO:0000256" key="6">
    <source>
        <dbReference type="ARBA" id="ARBA00023237"/>
    </source>
</evidence>
<evidence type="ECO:0000256" key="2">
    <source>
        <dbReference type="ARBA" id="ARBA00022448"/>
    </source>
</evidence>
<evidence type="ECO:0000259" key="7">
    <source>
        <dbReference type="Pfam" id="PF07715"/>
    </source>
</evidence>
<keyword evidence="4" id="KW-0732">Signal</keyword>
<protein>
    <recommendedName>
        <fullName evidence="10">Outer membrane protein beta-barrel domain-containing protein</fullName>
    </recommendedName>
</protein>
<feature type="non-terminal residue" evidence="9">
    <location>
        <position position="1"/>
    </location>
</feature>
<keyword evidence="2" id="KW-0813">Transport</keyword>
<organism evidence="9">
    <name type="scientific">marine metagenome</name>
    <dbReference type="NCBI Taxonomy" id="408172"/>
    <lineage>
        <taxon>unclassified sequences</taxon>
        <taxon>metagenomes</taxon>
        <taxon>ecological metagenomes</taxon>
    </lineage>
</organism>
<dbReference type="Gene3D" id="2.40.170.20">
    <property type="entry name" value="TonB-dependent receptor, beta-barrel domain"/>
    <property type="match status" value="1"/>
</dbReference>
<keyword evidence="3" id="KW-0812">Transmembrane</keyword>
<evidence type="ECO:0000256" key="1">
    <source>
        <dbReference type="ARBA" id="ARBA00004571"/>
    </source>
</evidence>
<dbReference type="PANTHER" id="PTHR30069:SF29">
    <property type="entry name" value="HEMOGLOBIN AND HEMOGLOBIN-HAPTOGLOBIN-BINDING PROTEIN 1-RELATED"/>
    <property type="match status" value="1"/>
</dbReference>
<dbReference type="InterPro" id="IPR037066">
    <property type="entry name" value="Plug_dom_sf"/>
</dbReference>
<evidence type="ECO:0000256" key="4">
    <source>
        <dbReference type="ARBA" id="ARBA00022729"/>
    </source>
</evidence>
<comment type="subcellular location">
    <subcellularLocation>
        <location evidence="1">Cell outer membrane</location>
        <topology evidence="1">Multi-pass membrane protein</topology>
    </subcellularLocation>
</comment>
<sequence length="833" mass="94770">VLSGQRPDQDKMPAICEISGTVIDSLTEKPLEYASVSILKVNGEIETGGVTNKGGTFHIKEIKPGNYIIKIEFMGYAPTVISNIMLTFRGTLKKHMGIIKLNQILIPIDEATVIEDRPIFEFKTDKMIYNSSDDIIADSGTAEDILNKVPMVTVDQDGEVSLRGNPNVKILVNGRPNRTGEGGKSVDNIPASLIDKVEIVTSPSAKYDPDGMAGIINIVLKKGKYEGLNGSLKINGKSNVNAGISDMNGITAYGNYKSEKWNLYSSINTNNRLRIVEGGRKVTTTYTNLSTGEIDSIKWIDFDFLNNSDRRGISLKLGADYSINEYLIVNGEINYDRHLHDGVNIQNIILPRPYTKTINDSDFDNNYDFEGFFDINQTFNDPDRELNFSVTYDYNKDNERKSLFPHTTSLYQRINRIDMDISYKHPLNKKSIVELGYDGKINDNAENMDFQIPQESSEVSFEGKNTFGYKRAIHGFWLEYDYKPNEKFSVKPSIRYEYVRKDISFKSVNNIQEPSNIYSRVLYSLGDSAYTYINNYSTLYPDLHFTYNLTEKQSIQFGLSKRVNRPGSGGHGHGSRQIRPFPRDIYSDNFIFVGNPFLKPEYSTQYELSYKSPIPMGFAYVNLYYHQLKNVIEWYDDDRFEDKDILTFKNADSGENLGVEFFTMIMGQVLGGGYNLSKMEDASGDYELNGNHQRLTLYNRINLPEKYIKYFSFEFGFFFMKMTVPGGDLFGAKGALWANMGISKTLFNESLEISLGIDNLLDRGGFEMKRNKPLYNDNGIVYANELTDISTSRGGRTFKLNIIYRFGKMQNEKRKHERDIKRGSGEGMMDMGY</sequence>
<dbReference type="SUPFAM" id="SSF49464">
    <property type="entry name" value="Carboxypeptidase regulatory domain-like"/>
    <property type="match status" value="1"/>
</dbReference>
<dbReference type="InterPro" id="IPR012910">
    <property type="entry name" value="Plug_dom"/>
</dbReference>
<dbReference type="Gene3D" id="2.60.40.1120">
    <property type="entry name" value="Carboxypeptidase-like, regulatory domain"/>
    <property type="match status" value="1"/>
</dbReference>
<dbReference type="AlphaFoldDB" id="A0A381WR33"/>
<evidence type="ECO:0000313" key="9">
    <source>
        <dbReference type="EMBL" id="SVA54387.1"/>
    </source>
</evidence>
<evidence type="ECO:0000259" key="8">
    <source>
        <dbReference type="Pfam" id="PF14905"/>
    </source>
</evidence>
<dbReference type="GO" id="GO:0009279">
    <property type="term" value="C:cell outer membrane"/>
    <property type="evidence" value="ECO:0007669"/>
    <property type="project" value="UniProtKB-SubCell"/>
</dbReference>
<dbReference type="Pfam" id="PF07715">
    <property type="entry name" value="Plug"/>
    <property type="match status" value="1"/>
</dbReference>
<dbReference type="InterPro" id="IPR036942">
    <property type="entry name" value="Beta-barrel_TonB_sf"/>
</dbReference>
<evidence type="ECO:0000256" key="3">
    <source>
        <dbReference type="ARBA" id="ARBA00022692"/>
    </source>
</evidence>
<dbReference type="Gene3D" id="2.170.130.10">
    <property type="entry name" value="TonB-dependent receptor, plug domain"/>
    <property type="match status" value="1"/>
</dbReference>
<dbReference type="GO" id="GO:0044718">
    <property type="term" value="P:siderophore transmembrane transport"/>
    <property type="evidence" value="ECO:0007669"/>
    <property type="project" value="TreeGrafter"/>
</dbReference>
<dbReference type="GO" id="GO:0015344">
    <property type="term" value="F:siderophore uptake transmembrane transporter activity"/>
    <property type="evidence" value="ECO:0007669"/>
    <property type="project" value="TreeGrafter"/>
</dbReference>
<dbReference type="SUPFAM" id="SSF56935">
    <property type="entry name" value="Porins"/>
    <property type="match status" value="1"/>
</dbReference>
<dbReference type="InterPro" id="IPR008969">
    <property type="entry name" value="CarboxyPept-like_regulatory"/>
</dbReference>
<dbReference type="PANTHER" id="PTHR30069">
    <property type="entry name" value="TONB-DEPENDENT OUTER MEMBRANE RECEPTOR"/>
    <property type="match status" value="1"/>
</dbReference>
<keyword evidence="5" id="KW-0472">Membrane</keyword>
<evidence type="ECO:0000256" key="5">
    <source>
        <dbReference type="ARBA" id="ARBA00023136"/>
    </source>
</evidence>
<accession>A0A381WR33</accession>
<keyword evidence="6" id="KW-0998">Cell outer membrane</keyword>
<dbReference type="Pfam" id="PF14905">
    <property type="entry name" value="OMP_b-brl_3"/>
    <property type="match status" value="1"/>
</dbReference>
<dbReference type="EMBL" id="UINC01012456">
    <property type="protein sequence ID" value="SVA54387.1"/>
    <property type="molecule type" value="Genomic_DNA"/>
</dbReference>
<proteinExistence type="predicted"/>
<feature type="domain" description="TonB-dependent receptor plug" evidence="7">
    <location>
        <begin position="139"/>
        <end position="215"/>
    </location>
</feature>